<gene>
    <name evidence="10" type="ORF">DES51_102180</name>
    <name evidence="9" type="ORF">MQE39_12615</name>
</gene>
<dbReference type="Pfam" id="PF03610">
    <property type="entry name" value="EIIA-man"/>
    <property type="match status" value="1"/>
</dbReference>
<dbReference type="GO" id="GO:0016020">
    <property type="term" value="C:membrane"/>
    <property type="evidence" value="ECO:0007669"/>
    <property type="project" value="InterPro"/>
</dbReference>
<keyword evidence="4" id="KW-0762">Sugar transport</keyword>
<dbReference type="Proteomes" id="UP000247612">
    <property type="component" value="Unassembled WGS sequence"/>
</dbReference>
<dbReference type="PANTHER" id="PTHR33799:SF1">
    <property type="entry name" value="PTS SYSTEM MANNOSE-SPECIFIC EIIAB COMPONENT-RELATED"/>
    <property type="match status" value="1"/>
</dbReference>
<keyword evidence="3" id="KW-0963">Cytoplasm</keyword>
<dbReference type="SUPFAM" id="SSF53062">
    <property type="entry name" value="PTS system fructose IIA component-like"/>
    <property type="match status" value="1"/>
</dbReference>
<evidence type="ECO:0000256" key="5">
    <source>
        <dbReference type="ARBA" id="ARBA00022679"/>
    </source>
</evidence>
<dbReference type="AlphaFoldDB" id="A0A318KTA1"/>
<dbReference type="GO" id="GO:0009401">
    <property type="term" value="P:phosphoenolpyruvate-dependent sugar phosphotransferase system"/>
    <property type="evidence" value="ECO:0007669"/>
    <property type="project" value="UniProtKB-KW"/>
</dbReference>
<dbReference type="RefSeq" id="WP_022938670.1">
    <property type="nucleotide sequence ID" value="NZ_BAABZA010000002.1"/>
</dbReference>
<evidence type="ECO:0000313" key="11">
    <source>
        <dbReference type="Proteomes" id="UP000247612"/>
    </source>
</evidence>
<reference evidence="9" key="2">
    <citation type="submission" date="2022-03" db="EMBL/GenBank/DDBJ databases">
        <title>First case of bacteraemia caused by Dielma fastidiosa in a patient hospitalised with diverticulitis.</title>
        <authorList>
            <person name="Forman-Ankjaer B."/>
            <person name="Hvid-Jensen F."/>
            <person name="Kobel C.M."/>
            <person name="Greve T."/>
        </authorList>
    </citation>
    <scope>NUCLEOTIDE SEQUENCE</scope>
    <source>
        <strain evidence="9">AUH_DF_2021</strain>
    </source>
</reference>
<evidence type="ECO:0000256" key="2">
    <source>
        <dbReference type="ARBA" id="ARBA00022448"/>
    </source>
</evidence>
<keyword evidence="2" id="KW-0813">Transport</keyword>
<dbReference type="GeneID" id="94441269"/>
<keyword evidence="5" id="KW-0808">Transferase</keyword>
<keyword evidence="7" id="KW-0418">Kinase</keyword>
<dbReference type="InterPro" id="IPR033887">
    <property type="entry name" value="PTS_IIA_man"/>
</dbReference>
<dbReference type="InterPro" id="IPR036662">
    <property type="entry name" value="PTS_EIIA_man-typ_sf"/>
</dbReference>
<dbReference type="InterPro" id="IPR004701">
    <property type="entry name" value="PTS_EIIA_man-typ"/>
</dbReference>
<keyword evidence="6" id="KW-0598">Phosphotransferase system</keyword>
<organism evidence="10 11">
    <name type="scientific">Dielma fastidiosa</name>
    <dbReference type="NCBI Taxonomy" id="1034346"/>
    <lineage>
        <taxon>Bacteria</taxon>
        <taxon>Bacillati</taxon>
        <taxon>Bacillota</taxon>
        <taxon>Erysipelotrichia</taxon>
        <taxon>Erysipelotrichales</taxon>
        <taxon>Erysipelotrichaceae</taxon>
        <taxon>Dielma</taxon>
    </lineage>
</organism>
<evidence type="ECO:0000313" key="9">
    <source>
        <dbReference type="EMBL" id="MDY5168953.1"/>
    </source>
</evidence>
<feature type="domain" description="PTS EIIA type-4" evidence="8">
    <location>
        <begin position="1"/>
        <end position="123"/>
    </location>
</feature>
<dbReference type="GO" id="GO:0005737">
    <property type="term" value="C:cytoplasm"/>
    <property type="evidence" value="ECO:0007669"/>
    <property type="project" value="UniProtKB-SubCell"/>
</dbReference>
<comment type="caution">
    <text evidence="10">The sequence shown here is derived from an EMBL/GenBank/DDBJ whole genome shotgun (WGS) entry which is preliminary data.</text>
</comment>
<comment type="subcellular location">
    <subcellularLocation>
        <location evidence="1">Cytoplasm</location>
    </subcellularLocation>
</comment>
<name>A0A318KTA1_9FIRM</name>
<dbReference type="STRING" id="1034346.GCA_000313565_02384"/>
<evidence type="ECO:0000256" key="4">
    <source>
        <dbReference type="ARBA" id="ARBA00022597"/>
    </source>
</evidence>
<evidence type="ECO:0000256" key="3">
    <source>
        <dbReference type="ARBA" id="ARBA00022490"/>
    </source>
</evidence>
<evidence type="ECO:0000256" key="1">
    <source>
        <dbReference type="ARBA" id="ARBA00004496"/>
    </source>
</evidence>
<protein>
    <submittedName>
        <fullName evidence="9">PTS fructose transporter subunit IIA</fullName>
    </submittedName>
    <submittedName>
        <fullName evidence="10">PTS system N-acetylgalactosamine-specific IIA component</fullName>
    </submittedName>
</protein>
<dbReference type="Gene3D" id="3.40.50.510">
    <property type="entry name" value="Phosphotransferase system, mannose-type IIA component"/>
    <property type="match status" value="1"/>
</dbReference>
<evidence type="ECO:0000256" key="6">
    <source>
        <dbReference type="ARBA" id="ARBA00022683"/>
    </source>
</evidence>
<dbReference type="PROSITE" id="PS51096">
    <property type="entry name" value="PTS_EIIA_TYPE_4"/>
    <property type="match status" value="1"/>
</dbReference>
<dbReference type="EMBL" id="JALDAW010000022">
    <property type="protein sequence ID" value="MDY5168953.1"/>
    <property type="molecule type" value="Genomic_DNA"/>
</dbReference>
<dbReference type="CDD" id="cd00006">
    <property type="entry name" value="PTS_IIA_man"/>
    <property type="match status" value="1"/>
</dbReference>
<reference evidence="10 11" key="1">
    <citation type="submission" date="2018-05" db="EMBL/GenBank/DDBJ databases">
        <title>Genomic Encyclopedia of Type Strains, Phase IV (KMG-IV): sequencing the most valuable type-strain genomes for metagenomic binning, comparative biology and taxonomic classification.</title>
        <authorList>
            <person name="Goeker M."/>
        </authorList>
    </citation>
    <scope>NUCLEOTIDE SEQUENCE [LARGE SCALE GENOMIC DNA]</scope>
    <source>
        <strain evidence="10 11">JC118</strain>
    </source>
</reference>
<sequence length="134" mass="14295">MIGIAICTHSDFAQGLCNAVEMIAGPQEQLTALNFMGDIGLEEYGEQLKKAAEGFSDGCIFVTDLENATPFNAALMAIAYTDNVILSGASMPLMLELVIKRAGEGYTPESLAREVLQSHCDAVSLKTSREVFGS</sequence>
<evidence type="ECO:0000313" key="10">
    <source>
        <dbReference type="EMBL" id="PXX81061.1"/>
    </source>
</evidence>
<evidence type="ECO:0000256" key="7">
    <source>
        <dbReference type="ARBA" id="ARBA00022777"/>
    </source>
</evidence>
<accession>A0A318KTA1</accession>
<dbReference type="GO" id="GO:0016301">
    <property type="term" value="F:kinase activity"/>
    <property type="evidence" value="ECO:0007669"/>
    <property type="project" value="UniProtKB-KW"/>
</dbReference>
<keyword evidence="11" id="KW-1185">Reference proteome</keyword>
<dbReference type="InterPro" id="IPR051471">
    <property type="entry name" value="Bacterial_PTS_sugar_comp"/>
</dbReference>
<evidence type="ECO:0000259" key="8">
    <source>
        <dbReference type="PROSITE" id="PS51096"/>
    </source>
</evidence>
<dbReference type="PANTHER" id="PTHR33799">
    <property type="entry name" value="PTS PERMEASE-RELATED-RELATED"/>
    <property type="match status" value="1"/>
</dbReference>
<proteinExistence type="predicted"/>
<dbReference type="Proteomes" id="UP001276902">
    <property type="component" value="Unassembled WGS sequence"/>
</dbReference>
<dbReference type="EMBL" id="QJKH01000002">
    <property type="protein sequence ID" value="PXX81061.1"/>
    <property type="molecule type" value="Genomic_DNA"/>
</dbReference>